<dbReference type="Proteomes" id="UP001516400">
    <property type="component" value="Unassembled WGS sequence"/>
</dbReference>
<gene>
    <name evidence="11" type="ORF">HHI36_021324</name>
</gene>
<keyword evidence="12" id="KW-1185">Reference proteome</keyword>
<dbReference type="InterPro" id="IPR050446">
    <property type="entry name" value="FAD-oxidoreductase/Apoptosis"/>
</dbReference>
<dbReference type="PRINTS" id="PR00368">
    <property type="entry name" value="FADPNR"/>
</dbReference>
<keyword evidence="8" id="KW-0408">Iron</keyword>
<dbReference type="PROSITE" id="PS51296">
    <property type="entry name" value="RIESKE"/>
    <property type="match status" value="1"/>
</dbReference>
<dbReference type="Pfam" id="PF07992">
    <property type="entry name" value="Pyr_redox_2"/>
    <property type="match status" value="1"/>
</dbReference>
<dbReference type="InterPro" id="IPR023753">
    <property type="entry name" value="FAD/NAD-binding_dom"/>
</dbReference>
<dbReference type="InterPro" id="IPR016156">
    <property type="entry name" value="FAD/NAD-linked_Rdtase_dimer_sf"/>
</dbReference>
<dbReference type="SUPFAM" id="SSF55424">
    <property type="entry name" value="FAD/NAD-linked reductases, dimerisation (C-terminal) domain"/>
    <property type="match status" value="1"/>
</dbReference>
<accession>A0ABD2MWJ9</accession>
<evidence type="ECO:0000256" key="1">
    <source>
        <dbReference type="ARBA" id="ARBA00001974"/>
    </source>
</evidence>
<dbReference type="CDD" id="cd03478">
    <property type="entry name" value="Rieske_AIFL_N"/>
    <property type="match status" value="1"/>
</dbReference>
<evidence type="ECO:0000256" key="5">
    <source>
        <dbReference type="ARBA" id="ARBA00022723"/>
    </source>
</evidence>
<evidence type="ECO:0000259" key="10">
    <source>
        <dbReference type="PROSITE" id="PS51296"/>
    </source>
</evidence>
<evidence type="ECO:0000256" key="7">
    <source>
        <dbReference type="ARBA" id="ARBA00023002"/>
    </source>
</evidence>
<evidence type="ECO:0000313" key="12">
    <source>
        <dbReference type="Proteomes" id="UP001516400"/>
    </source>
</evidence>
<evidence type="ECO:0000256" key="3">
    <source>
        <dbReference type="ARBA" id="ARBA00022630"/>
    </source>
</evidence>
<evidence type="ECO:0000313" key="11">
    <source>
        <dbReference type="EMBL" id="KAL3270801.1"/>
    </source>
</evidence>
<reference evidence="11 12" key="1">
    <citation type="journal article" date="2021" name="BMC Biol.">
        <title>Horizontally acquired antibacterial genes associated with adaptive radiation of ladybird beetles.</title>
        <authorList>
            <person name="Li H.S."/>
            <person name="Tang X.F."/>
            <person name="Huang Y.H."/>
            <person name="Xu Z.Y."/>
            <person name="Chen M.L."/>
            <person name="Du X.Y."/>
            <person name="Qiu B.Y."/>
            <person name="Chen P.T."/>
            <person name="Zhang W."/>
            <person name="Slipinski A."/>
            <person name="Escalona H.E."/>
            <person name="Waterhouse R.M."/>
            <person name="Zwick A."/>
            <person name="Pang H."/>
        </authorList>
    </citation>
    <scope>NUCLEOTIDE SEQUENCE [LARGE SCALE GENOMIC DNA]</scope>
    <source>
        <strain evidence="11">SYSU2018</strain>
    </source>
</reference>
<dbReference type="GO" id="GO:0046872">
    <property type="term" value="F:metal ion binding"/>
    <property type="evidence" value="ECO:0007669"/>
    <property type="project" value="UniProtKB-KW"/>
</dbReference>
<dbReference type="Pfam" id="PF00355">
    <property type="entry name" value="Rieske"/>
    <property type="match status" value="1"/>
</dbReference>
<dbReference type="Gene3D" id="2.102.10.10">
    <property type="entry name" value="Rieske [2Fe-2S] iron-sulphur domain"/>
    <property type="match status" value="1"/>
</dbReference>
<dbReference type="GO" id="GO:0051537">
    <property type="term" value="F:2 iron, 2 sulfur cluster binding"/>
    <property type="evidence" value="ECO:0007669"/>
    <property type="project" value="UniProtKB-KW"/>
</dbReference>
<dbReference type="FunFam" id="2.102.10.10:FF:000003">
    <property type="entry name" value="apoptosis-inducing factor 3 isoform X2"/>
    <property type="match status" value="1"/>
</dbReference>
<evidence type="ECO:0000256" key="9">
    <source>
        <dbReference type="ARBA" id="ARBA00023014"/>
    </source>
</evidence>
<comment type="similarity">
    <text evidence="2">Belongs to the FAD-dependent oxidoreductase family.</text>
</comment>
<evidence type="ECO:0000256" key="4">
    <source>
        <dbReference type="ARBA" id="ARBA00022714"/>
    </source>
</evidence>
<dbReference type="SUPFAM" id="SSF50022">
    <property type="entry name" value="ISP domain"/>
    <property type="match status" value="1"/>
</dbReference>
<dbReference type="InterPro" id="IPR017941">
    <property type="entry name" value="Rieske_2Fe-2S"/>
</dbReference>
<keyword evidence="7" id="KW-0560">Oxidoreductase</keyword>
<dbReference type="PANTHER" id="PTHR43557:SF2">
    <property type="entry name" value="RIESKE DOMAIN-CONTAINING PROTEIN-RELATED"/>
    <property type="match status" value="1"/>
</dbReference>
<comment type="cofactor">
    <cofactor evidence="1">
        <name>FAD</name>
        <dbReference type="ChEBI" id="CHEBI:57692"/>
    </cofactor>
</comment>
<keyword evidence="6" id="KW-0274">FAD</keyword>
<dbReference type="InterPro" id="IPR036188">
    <property type="entry name" value="FAD/NAD-bd_sf"/>
</dbReference>
<dbReference type="Gene3D" id="3.50.50.60">
    <property type="entry name" value="FAD/NAD(P)-binding domain"/>
    <property type="match status" value="2"/>
</dbReference>
<keyword evidence="5" id="KW-0479">Metal-binding</keyword>
<keyword evidence="3" id="KW-0285">Flavoprotein</keyword>
<dbReference type="Gene3D" id="3.30.390.30">
    <property type="match status" value="1"/>
</dbReference>
<keyword evidence="9" id="KW-0411">Iron-sulfur</keyword>
<evidence type="ECO:0000256" key="6">
    <source>
        <dbReference type="ARBA" id="ARBA00022827"/>
    </source>
</evidence>
<dbReference type="PANTHER" id="PTHR43557">
    <property type="entry name" value="APOPTOSIS-INDUCING FACTOR 1"/>
    <property type="match status" value="1"/>
</dbReference>
<dbReference type="GO" id="GO:0016491">
    <property type="term" value="F:oxidoreductase activity"/>
    <property type="evidence" value="ECO:0007669"/>
    <property type="project" value="UniProtKB-KW"/>
</dbReference>
<dbReference type="AlphaFoldDB" id="A0ABD2MWJ9"/>
<dbReference type="EMBL" id="JABFTP020000042">
    <property type="protein sequence ID" value="KAL3270801.1"/>
    <property type="molecule type" value="Genomic_DNA"/>
</dbReference>
<dbReference type="SUPFAM" id="SSF51905">
    <property type="entry name" value="FAD/NAD(P)-binding domain"/>
    <property type="match status" value="1"/>
</dbReference>
<evidence type="ECO:0000256" key="8">
    <source>
        <dbReference type="ARBA" id="ARBA00023004"/>
    </source>
</evidence>
<protein>
    <recommendedName>
        <fullName evidence="10">Rieske domain-containing protein</fullName>
    </recommendedName>
</protein>
<feature type="domain" description="Rieske" evidence="10">
    <location>
        <begin position="75"/>
        <end position="171"/>
    </location>
</feature>
<sequence length="611" mass="67420">MSNKFLSLGSVVIRAYCSVFPINAGLFVSRNFRKKQVIPLLQYRTMGCRSSKLQISKPTQGNEKNSPEDDEYVEDVVCCESDIAENQMKVFDLKDAGKVLLVRQRGKIHALGTKCTHYGAPLVNGALGDGRVRCQWHGACFNIETGDIEDFPGLDSLPCHQVTVENCKVKVRAKRSALENPKRVKSMSKKLKSDNQHYVIIGGGPSAAVCVETLRQENFTGTITMVCKENHLPYDRIKVSKIGDFDIDTNQFRTPQFYKENDIDVILGVPAVKLNTVSREVSLENGQTLKYDKLLLATGSHPAFLDVPGSNLKNIVTLRYFEDGKYLASLLTPETDVVINGSSFIAMEAAAYCLDKVNSVTIVARSKVPFKLALGEEVGFAFMKLFKAKGIVFRISNSITGIKDDGTGKVGSVELADGSTLKADVLILGIGSKLCTDFLEGSGVDLKNDGSIDVNSYLQTNVPNVYAAGDIVFAPIYSHGNKKATIGHFPLAHYHGRIAGLNMLGKKEELRAVPYFWTSLFGKNVRYAGNGSFEDVIYEGNVEELKFVAFYINRDEEVVAASSCGMDPVVSQFAELLYQGQKLYKKDIDRDHLGWISRLTPEPVKPIDERN</sequence>
<evidence type="ECO:0000256" key="2">
    <source>
        <dbReference type="ARBA" id="ARBA00006442"/>
    </source>
</evidence>
<dbReference type="PRINTS" id="PR00411">
    <property type="entry name" value="PNDRDTASEI"/>
</dbReference>
<organism evidence="11 12">
    <name type="scientific">Cryptolaemus montrouzieri</name>
    <dbReference type="NCBI Taxonomy" id="559131"/>
    <lineage>
        <taxon>Eukaryota</taxon>
        <taxon>Metazoa</taxon>
        <taxon>Ecdysozoa</taxon>
        <taxon>Arthropoda</taxon>
        <taxon>Hexapoda</taxon>
        <taxon>Insecta</taxon>
        <taxon>Pterygota</taxon>
        <taxon>Neoptera</taxon>
        <taxon>Endopterygota</taxon>
        <taxon>Coleoptera</taxon>
        <taxon>Polyphaga</taxon>
        <taxon>Cucujiformia</taxon>
        <taxon>Coccinelloidea</taxon>
        <taxon>Coccinellidae</taxon>
        <taxon>Scymninae</taxon>
        <taxon>Scymnini</taxon>
        <taxon>Cryptolaemus</taxon>
    </lineage>
</organism>
<name>A0ABD2MWJ9_9CUCU</name>
<proteinExistence type="inferred from homology"/>
<dbReference type="InterPro" id="IPR036922">
    <property type="entry name" value="Rieske_2Fe-2S_sf"/>
</dbReference>
<keyword evidence="4" id="KW-0001">2Fe-2S</keyword>
<comment type="caution">
    <text evidence="11">The sequence shown here is derived from an EMBL/GenBank/DDBJ whole genome shotgun (WGS) entry which is preliminary data.</text>
</comment>